<proteinExistence type="predicted"/>
<evidence type="ECO:0000313" key="2">
    <source>
        <dbReference type="EMBL" id="UQS27235.1"/>
    </source>
</evidence>
<dbReference type="Proteomes" id="UP000830158">
    <property type="component" value="Chromosome"/>
</dbReference>
<name>A0ABY4P4C3_9PSEU</name>
<reference evidence="2" key="1">
    <citation type="submission" date="2022-01" db="EMBL/GenBank/DDBJ databases">
        <title>PSI-footprinting approach for the identification of protein synthesis inhibitor producers.</title>
        <authorList>
            <person name="Handel F."/>
            <person name="Kulik A."/>
            <person name="Wex K.W."/>
            <person name="Berscheid A."/>
            <person name="Saur J.S."/>
            <person name="Winkler A."/>
            <person name="Wibberg D."/>
            <person name="Kalinowski J."/>
            <person name="Broetz-Oesterhelt H."/>
            <person name="Mast Y."/>
        </authorList>
    </citation>
    <scope>NUCLEOTIDE SEQUENCE</scope>
    <source>
        <strain evidence="2">KNN 49.3e</strain>
    </source>
</reference>
<evidence type="ECO:0000256" key="1">
    <source>
        <dbReference type="SAM" id="SignalP"/>
    </source>
</evidence>
<keyword evidence="3" id="KW-1185">Reference proteome</keyword>
<accession>A0ABY4P4C3</accession>
<dbReference type="EMBL" id="CP091196">
    <property type="protein sequence ID" value="UQS27235.1"/>
    <property type="molecule type" value="Genomic_DNA"/>
</dbReference>
<gene>
    <name evidence="2" type="ORF">L1857_32750</name>
</gene>
<evidence type="ECO:0008006" key="4">
    <source>
        <dbReference type="Google" id="ProtNLM"/>
    </source>
</evidence>
<sequence>MKLRKTLLTAGTIATVTTAVLAGTGVASADVDYDHVWPDNDGTAKVYVKENGDVLSVCDTKADGKAARMHVYVGDEGDPRYSAYATNGKGTCVTRRAKDGGAYNLPEGRRIWVYFGNEDGAGNWTSRSYVNDH</sequence>
<evidence type="ECO:0000313" key="3">
    <source>
        <dbReference type="Proteomes" id="UP000830158"/>
    </source>
</evidence>
<keyword evidence="1" id="KW-0732">Signal</keyword>
<feature type="signal peptide" evidence="1">
    <location>
        <begin position="1"/>
        <end position="29"/>
    </location>
</feature>
<dbReference type="RefSeq" id="WP_094004593.1">
    <property type="nucleotide sequence ID" value="NZ_CP091196.1"/>
</dbReference>
<protein>
    <recommendedName>
        <fullName evidence="4">Secreted protein</fullName>
    </recommendedName>
</protein>
<organism evidence="2 3">
    <name type="scientific">Amycolatopsis thermalba</name>
    <dbReference type="NCBI Taxonomy" id="944492"/>
    <lineage>
        <taxon>Bacteria</taxon>
        <taxon>Bacillati</taxon>
        <taxon>Actinomycetota</taxon>
        <taxon>Actinomycetes</taxon>
        <taxon>Pseudonocardiales</taxon>
        <taxon>Pseudonocardiaceae</taxon>
        <taxon>Amycolatopsis</taxon>
    </lineage>
</organism>
<feature type="chain" id="PRO_5045228417" description="Secreted protein" evidence="1">
    <location>
        <begin position="30"/>
        <end position="133"/>
    </location>
</feature>